<dbReference type="AlphaFoldDB" id="A0AA35TAQ6"/>
<reference evidence="2" key="1">
    <citation type="submission" date="2023-03" db="EMBL/GenBank/DDBJ databases">
        <authorList>
            <person name="Steffen K."/>
            <person name="Cardenas P."/>
        </authorList>
    </citation>
    <scope>NUCLEOTIDE SEQUENCE</scope>
</reference>
<evidence type="ECO:0000313" key="2">
    <source>
        <dbReference type="EMBL" id="CAI8044855.1"/>
    </source>
</evidence>
<comment type="caution">
    <text evidence="2">The sequence shown here is derived from an EMBL/GenBank/DDBJ whole genome shotgun (WGS) entry which is preliminary data.</text>
</comment>
<sequence length="69" mass="7594">MEGSRHPAQCSSSRAGCDSSRANLFRMPPENHPGVAKKWQEAHEGRPGGSFEEASGWRNAACKPYFSCR</sequence>
<dbReference type="Proteomes" id="UP001174909">
    <property type="component" value="Unassembled WGS sequence"/>
</dbReference>
<gene>
    <name evidence="2" type="ORF">GBAR_LOCUS24845</name>
</gene>
<accession>A0AA35TAQ6</accession>
<evidence type="ECO:0000256" key="1">
    <source>
        <dbReference type="SAM" id="MobiDB-lite"/>
    </source>
</evidence>
<keyword evidence="3" id="KW-1185">Reference proteome</keyword>
<feature type="region of interest" description="Disordered" evidence="1">
    <location>
        <begin position="1"/>
        <end position="53"/>
    </location>
</feature>
<dbReference type="EMBL" id="CASHTH010003427">
    <property type="protein sequence ID" value="CAI8044855.1"/>
    <property type="molecule type" value="Genomic_DNA"/>
</dbReference>
<proteinExistence type="predicted"/>
<organism evidence="2 3">
    <name type="scientific">Geodia barretti</name>
    <name type="common">Barrett's horny sponge</name>
    <dbReference type="NCBI Taxonomy" id="519541"/>
    <lineage>
        <taxon>Eukaryota</taxon>
        <taxon>Metazoa</taxon>
        <taxon>Porifera</taxon>
        <taxon>Demospongiae</taxon>
        <taxon>Heteroscleromorpha</taxon>
        <taxon>Tetractinellida</taxon>
        <taxon>Astrophorina</taxon>
        <taxon>Geodiidae</taxon>
        <taxon>Geodia</taxon>
    </lineage>
</organism>
<evidence type="ECO:0000313" key="3">
    <source>
        <dbReference type="Proteomes" id="UP001174909"/>
    </source>
</evidence>
<protein>
    <submittedName>
        <fullName evidence="2">Uncharacterized protein</fullName>
    </submittedName>
</protein>
<name>A0AA35TAQ6_GEOBA</name>